<dbReference type="AlphaFoldDB" id="A0A917XGM5"/>
<reference evidence="2" key="1">
    <citation type="journal article" date="2014" name="Int. J. Syst. Evol. Microbiol.">
        <title>Complete genome sequence of Corynebacterium casei LMG S-19264T (=DSM 44701T), isolated from a smear-ripened cheese.</title>
        <authorList>
            <consortium name="US DOE Joint Genome Institute (JGI-PGF)"/>
            <person name="Walter F."/>
            <person name="Albersmeier A."/>
            <person name="Kalinowski J."/>
            <person name="Ruckert C."/>
        </authorList>
    </citation>
    <scope>NUCLEOTIDE SEQUENCE</scope>
    <source>
        <strain evidence="2">CGMCC 4.7110</strain>
    </source>
</reference>
<evidence type="ECO:0000313" key="2">
    <source>
        <dbReference type="EMBL" id="GGN20244.1"/>
    </source>
</evidence>
<evidence type="ECO:0000256" key="1">
    <source>
        <dbReference type="SAM" id="Phobius"/>
    </source>
</evidence>
<comment type="caution">
    <text evidence="2">The sequence shown here is derived from an EMBL/GenBank/DDBJ whole genome shotgun (WGS) entry which is preliminary data.</text>
</comment>
<reference evidence="2" key="2">
    <citation type="submission" date="2020-09" db="EMBL/GenBank/DDBJ databases">
        <authorList>
            <person name="Sun Q."/>
            <person name="Zhou Y."/>
        </authorList>
    </citation>
    <scope>NUCLEOTIDE SEQUENCE</scope>
    <source>
        <strain evidence="2">CGMCC 4.7110</strain>
    </source>
</reference>
<accession>A0A917XGM5</accession>
<keyword evidence="1" id="KW-0812">Transmembrane</keyword>
<feature type="transmembrane region" description="Helical" evidence="1">
    <location>
        <begin position="28"/>
        <end position="47"/>
    </location>
</feature>
<evidence type="ECO:0008006" key="4">
    <source>
        <dbReference type="Google" id="ProtNLM"/>
    </source>
</evidence>
<proteinExistence type="predicted"/>
<keyword evidence="1" id="KW-1133">Transmembrane helix</keyword>
<gene>
    <name evidence="2" type="ORF">GCM10011578_050640</name>
</gene>
<evidence type="ECO:0000313" key="3">
    <source>
        <dbReference type="Proteomes" id="UP000653411"/>
    </source>
</evidence>
<keyword evidence="1" id="KW-0472">Membrane</keyword>
<dbReference type="Proteomes" id="UP000653411">
    <property type="component" value="Unassembled WGS sequence"/>
</dbReference>
<protein>
    <recommendedName>
        <fullName evidence="4">Membrane transport protein MMPL domain-containing protein</fullName>
    </recommendedName>
</protein>
<sequence length="76" mass="7912">MVVAAALIMMAVFSGFIGSGDSIVKTIGLGLAVAVLLDAFVVRMVFVPRCPRSARPRGMVDPALAAQSAAWHGRRG</sequence>
<keyword evidence="3" id="KW-1185">Reference proteome</keyword>
<organism evidence="2 3">
    <name type="scientific">Streptomyces fuscichromogenes</name>
    <dbReference type="NCBI Taxonomy" id="1324013"/>
    <lineage>
        <taxon>Bacteria</taxon>
        <taxon>Bacillati</taxon>
        <taxon>Actinomycetota</taxon>
        <taxon>Actinomycetes</taxon>
        <taxon>Kitasatosporales</taxon>
        <taxon>Streptomycetaceae</taxon>
        <taxon>Streptomyces</taxon>
    </lineage>
</organism>
<name>A0A917XGM5_9ACTN</name>
<dbReference type="EMBL" id="BMML01000011">
    <property type="protein sequence ID" value="GGN20244.1"/>
    <property type="molecule type" value="Genomic_DNA"/>
</dbReference>